<dbReference type="SUPFAM" id="SSF50129">
    <property type="entry name" value="GroES-like"/>
    <property type="match status" value="1"/>
</dbReference>
<comment type="caution">
    <text evidence="4">The sequence shown here is derived from an EMBL/GenBank/DDBJ whole genome shotgun (WGS) entry which is preliminary data.</text>
</comment>
<dbReference type="SMART" id="SM00829">
    <property type="entry name" value="PKS_ER"/>
    <property type="match status" value="1"/>
</dbReference>
<keyword evidence="5" id="KW-1185">Reference proteome</keyword>
<organism evidence="4 5">
    <name type="scientific">Streptomyces antimycoticus</name>
    <dbReference type="NCBI Taxonomy" id="68175"/>
    <lineage>
        <taxon>Bacteria</taxon>
        <taxon>Bacillati</taxon>
        <taxon>Actinomycetota</taxon>
        <taxon>Actinomycetes</taxon>
        <taxon>Kitasatosporales</taxon>
        <taxon>Streptomycetaceae</taxon>
        <taxon>Streptomyces</taxon>
        <taxon>Streptomyces violaceusniger group</taxon>
    </lineage>
</organism>
<dbReference type="SUPFAM" id="SSF51735">
    <property type="entry name" value="NAD(P)-binding Rossmann-fold domains"/>
    <property type="match status" value="1"/>
</dbReference>
<dbReference type="RefSeq" id="WP_308696026.1">
    <property type="nucleotide sequence ID" value="NZ_BJHV01000001.1"/>
</dbReference>
<dbReference type="InterPro" id="IPR047618">
    <property type="entry name" value="QOR-like"/>
</dbReference>
<keyword evidence="1" id="KW-0521">NADP</keyword>
<evidence type="ECO:0000313" key="4">
    <source>
        <dbReference type="EMBL" id="GDY39191.1"/>
    </source>
</evidence>
<keyword evidence="2" id="KW-0560">Oxidoreductase</keyword>
<dbReference type="Pfam" id="PF08240">
    <property type="entry name" value="ADH_N"/>
    <property type="match status" value="1"/>
</dbReference>
<reference evidence="4 5" key="1">
    <citation type="journal article" date="2020" name="Int. J. Syst. Evol. Microbiol.">
        <title>Reclassification of Streptomyces castelarensis and Streptomyces sporoclivatus as later heterotypic synonyms of Streptomyces antimycoticus.</title>
        <authorList>
            <person name="Komaki H."/>
            <person name="Tamura T."/>
        </authorList>
    </citation>
    <scope>NUCLEOTIDE SEQUENCE [LARGE SCALE GENOMIC DNA]</scope>
    <source>
        <strain evidence="4 5">NBRC 12839</strain>
    </source>
</reference>
<dbReference type="GO" id="GO:0035925">
    <property type="term" value="F:mRNA 3'-UTR AU-rich region binding"/>
    <property type="evidence" value="ECO:0007669"/>
    <property type="project" value="TreeGrafter"/>
</dbReference>
<dbReference type="AlphaFoldDB" id="A0A4D4JR41"/>
<dbReference type="Pfam" id="PF00107">
    <property type="entry name" value="ADH_zinc_N"/>
    <property type="match status" value="1"/>
</dbReference>
<dbReference type="EMBL" id="BJHV01000001">
    <property type="protein sequence ID" value="GDY39191.1"/>
    <property type="molecule type" value="Genomic_DNA"/>
</dbReference>
<dbReference type="Proteomes" id="UP000299290">
    <property type="component" value="Unassembled WGS sequence"/>
</dbReference>
<evidence type="ECO:0000313" key="5">
    <source>
        <dbReference type="Proteomes" id="UP000299290"/>
    </source>
</evidence>
<feature type="domain" description="Enoyl reductase (ER)" evidence="3">
    <location>
        <begin position="7"/>
        <end position="288"/>
    </location>
</feature>
<evidence type="ECO:0000256" key="1">
    <source>
        <dbReference type="ARBA" id="ARBA00022857"/>
    </source>
</evidence>
<dbReference type="GO" id="GO:0005829">
    <property type="term" value="C:cytosol"/>
    <property type="evidence" value="ECO:0007669"/>
    <property type="project" value="TreeGrafter"/>
</dbReference>
<dbReference type="InterPro" id="IPR020843">
    <property type="entry name" value="ER"/>
</dbReference>
<dbReference type="InterPro" id="IPR013154">
    <property type="entry name" value="ADH-like_N"/>
</dbReference>
<dbReference type="GO" id="GO:0070402">
    <property type="term" value="F:NADPH binding"/>
    <property type="evidence" value="ECO:0007669"/>
    <property type="project" value="TreeGrafter"/>
</dbReference>
<dbReference type="CDD" id="cd05286">
    <property type="entry name" value="QOR2"/>
    <property type="match status" value="1"/>
</dbReference>
<dbReference type="Gene3D" id="3.40.50.720">
    <property type="entry name" value="NAD(P)-binding Rossmann-like Domain"/>
    <property type="match status" value="1"/>
</dbReference>
<dbReference type="Gene3D" id="3.90.180.10">
    <property type="entry name" value="Medium-chain alcohol dehydrogenases, catalytic domain"/>
    <property type="match status" value="1"/>
</dbReference>
<dbReference type="PANTHER" id="PTHR48106:SF13">
    <property type="entry name" value="QUINONE OXIDOREDUCTASE-RELATED"/>
    <property type="match status" value="1"/>
</dbReference>
<gene>
    <name evidence="4" type="ORF">SANT12839_000730</name>
</gene>
<dbReference type="GO" id="GO:0003960">
    <property type="term" value="F:quinone reductase (NADPH) activity"/>
    <property type="evidence" value="ECO:0007669"/>
    <property type="project" value="InterPro"/>
</dbReference>
<evidence type="ECO:0000259" key="3">
    <source>
        <dbReference type="SMART" id="SM00829"/>
    </source>
</evidence>
<dbReference type="InterPro" id="IPR011032">
    <property type="entry name" value="GroES-like_sf"/>
</dbReference>
<evidence type="ECO:0000256" key="2">
    <source>
        <dbReference type="ARBA" id="ARBA00023002"/>
    </source>
</evidence>
<name>A0A4D4JR41_9ACTN</name>
<accession>A0A4D4JR41</accession>
<dbReference type="InterPro" id="IPR013149">
    <property type="entry name" value="ADH-like_C"/>
</dbReference>
<dbReference type="InterPro" id="IPR036291">
    <property type="entry name" value="NAD(P)-bd_dom_sf"/>
</dbReference>
<proteinExistence type="predicted"/>
<protein>
    <submittedName>
        <fullName evidence="4">Oxidoreductase</fullName>
    </submittedName>
</protein>
<sequence length="290" mass="30770">MDIAVAGVNFMDTGARRLGAATGELPFVPGVEGAGRVSALGEGVTEFAVGDRAAWVYAYGSYADQIVLPAADAVPVPDDISDEVAVSLMMQGITAHHFVTEAAGIQPGQVTVVHAAAGGLGQKLTQLIKARGGTVIAVVSSEQKAETARRVGADHTVVSTDDAFVDPVLRLTDGVGVDVVFDGGGETTFRASMNVLRRHGLLLYYGAVIGAVPVVNLRELPHSIKISYPVFRDHIPTREALLRHSRDLFHLVRHDLLDPGIGRRYPLNDAAQAHRDIESRATSGKLLLFP</sequence>
<dbReference type="PANTHER" id="PTHR48106">
    <property type="entry name" value="QUINONE OXIDOREDUCTASE PIG3-RELATED"/>
    <property type="match status" value="1"/>
</dbReference>